<keyword evidence="1" id="KW-0812">Transmembrane</keyword>
<name>F2KMK3_ARCVS</name>
<sequence>MYILAAFVFGVIYGFIKPGKENRMKLLKESAAVGILIGIVFGLLGTRLPELSNALALGTGVAIAILVFFFAVFFIIGTAVGDFLENLRKS</sequence>
<evidence type="ECO:0008006" key="4">
    <source>
        <dbReference type="Google" id="ProtNLM"/>
    </source>
</evidence>
<protein>
    <recommendedName>
        <fullName evidence="4">DUF340 domain-containing protein</fullName>
    </recommendedName>
</protein>
<keyword evidence="1" id="KW-0472">Membrane</keyword>
<gene>
    <name evidence="2" type="ordered locus">Arcve_1193</name>
</gene>
<keyword evidence="1" id="KW-1133">Transmembrane helix</keyword>
<keyword evidence="3" id="KW-1185">Reference proteome</keyword>
<organism evidence="2 3">
    <name type="scientific">Archaeoglobus veneficus (strain DSM 11195 / SNP6)</name>
    <dbReference type="NCBI Taxonomy" id="693661"/>
    <lineage>
        <taxon>Archaea</taxon>
        <taxon>Methanobacteriati</taxon>
        <taxon>Methanobacteriota</taxon>
        <taxon>Archaeoglobi</taxon>
        <taxon>Archaeoglobales</taxon>
        <taxon>Archaeoglobaceae</taxon>
        <taxon>Archaeoglobus</taxon>
    </lineage>
</organism>
<dbReference type="eggNOG" id="arCOG10388">
    <property type="taxonomic scope" value="Archaea"/>
</dbReference>
<dbReference type="KEGG" id="ave:Arcve_1193"/>
<dbReference type="EMBL" id="CP002588">
    <property type="protein sequence ID" value="AEA47200.1"/>
    <property type="molecule type" value="Genomic_DNA"/>
</dbReference>
<evidence type="ECO:0000313" key="3">
    <source>
        <dbReference type="Proteomes" id="UP000008136"/>
    </source>
</evidence>
<evidence type="ECO:0000313" key="2">
    <source>
        <dbReference type="EMBL" id="AEA47200.1"/>
    </source>
</evidence>
<dbReference type="AlphaFoldDB" id="F2KMK3"/>
<proteinExistence type="predicted"/>
<dbReference type="STRING" id="693661.Arcve_1193"/>
<dbReference type="HOGENOM" id="CLU_185768_0_0_2"/>
<dbReference type="Proteomes" id="UP000008136">
    <property type="component" value="Chromosome"/>
</dbReference>
<reference evidence="2 3" key="1">
    <citation type="submission" date="2011-03" db="EMBL/GenBank/DDBJ databases">
        <title>The complete genome of Archaeoglobus veneficus SNP6.</title>
        <authorList>
            <consortium name="US DOE Joint Genome Institute (JGI-PGF)"/>
            <person name="Lucas S."/>
            <person name="Copeland A."/>
            <person name="Lapidus A."/>
            <person name="Bruce D."/>
            <person name="Goodwin L."/>
            <person name="Pitluck S."/>
            <person name="Kyrpides N."/>
            <person name="Mavromatis K."/>
            <person name="Pagani I."/>
            <person name="Ivanova N."/>
            <person name="Mikhailova N."/>
            <person name="Lu M."/>
            <person name="Detter J.C."/>
            <person name="Tapia R."/>
            <person name="Han C."/>
            <person name="Land M."/>
            <person name="Hauser L."/>
            <person name="Markowitz V."/>
            <person name="Cheng J.-F."/>
            <person name="Hugenholtz P."/>
            <person name="Woyke T."/>
            <person name="Wu D."/>
            <person name="Spring S."/>
            <person name="Brambilla E."/>
            <person name="Klenk H.-P."/>
            <person name="Eisen J.A."/>
        </authorList>
    </citation>
    <scope>NUCLEOTIDE SEQUENCE [LARGE SCALE GENOMIC DNA]</scope>
    <source>
        <strain>SNP6</strain>
    </source>
</reference>
<feature type="transmembrane region" description="Helical" evidence="1">
    <location>
        <begin position="30"/>
        <end position="48"/>
    </location>
</feature>
<evidence type="ECO:0000256" key="1">
    <source>
        <dbReference type="SAM" id="Phobius"/>
    </source>
</evidence>
<accession>F2KMK3</accession>
<feature type="transmembrane region" description="Helical" evidence="1">
    <location>
        <begin position="55"/>
        <end position="80"/>
    </location>
</feature>